<organism evidence="1">
    <name type="scientific">Cyprideis torosa</name>
    <dbReference type="NCBI Taxonomy" id="163714"/>
    <lineage>
        <taxon>Eukaryota</taxon>
        <taxon>Metazoa</taxon>
        <taxon>Ecdysozoa</taxon>
        <taxon>Arthropoda</taxon>
        <taxon>Crustacea</taxon>
        <taxon>Oligostraca</taxon>
        <taxon>Ostracoda</taxon>
        <taxon>Podocopa</taxon>
        <taxon>Podocopida</taxon>
        <taxon>Cytherocopina</taxon>
        <taxon>Cytheroidea</taxon>
        <taxon>Cytherideidae</taxon>
        <taxon>Cyprideis</taxon>
    </lineage>
</organism>
<accession>A0A7R8ZR00</accession>
<dbReference type="EMBL" id="OB665736">
    <property type="protein sequence ID" value="CAD7233151.1"/>
    <property type="molecule type" value="Genomic_DNA"/>
</dbReference>
<evidence type="ECO:0000313" key="1">
    <source>
        <dbReference type="EMBL" id="CAD7233151.1"/>
    </source>
</evidence>
<name>A0A7R8ZR00_9CRUS</name>
<reference evidence="1" key="1">
    <citation type="submission" date="2020-11" db="EMBL/GenBank/DDBJ databases">
        <authorList>
            <person name="Tran Van P."/>
        </authorList>
    </citation>
    <scope>NUCLEOTIDE SEQUENCE</scope>
</reference>
<protein>
    <submittedName>
        <fullName evidence="1">Uncharacterized protein</fullName>
    </submittedName>
</protein>
<gene>
    <name evidence="1" type="ORF">CTOB1V02_LOCUS10974</name>
</gene>
<proteinExistence type="predicted"/>
<sequence length="422" mass="47038">MLHYTLVVIYLNQRFSWNPQAEMNFMKPVLVHPSFVDDKPYQLSTSLRRRLLNFQCPVPPTPSDAREVRVLWRMVNIDDARCIEDKSAVNTQAPIAEEIDLASDGGEDAVLSEEALSVEAAADLRFEEKLRCCLLRPSTADDSELRRLLSGGTFDPSVILRSLRRIFLTDSSAVTSDDVPASSKADDASLLRLLSCLAAAPAAATVPVLTEMVLMEIAMEYVQSRYNATGLPRTLLSFLHPFLCDRPGILLAEIKKSDEKICSALVQLIKATIIDIHPRKMPSFVRELIDAWNSCAIRRESQWPLLLSILSPSSLLTKVRHQHQADNSIPLTATEEKHIRSDLQHVLVSLALSLSAEKDLISNSAQDLSTFSKFVLNIVTCIAQNHEKEIDLTFEIPALQSILLALPRGPLTRVIEKKIQAL</sequence>
<dbReference type="AlphaFoldDB" id="A0A7R8ZR00"/>